<organism evidence="1 2">
    <name type="scientific">Microcaecilia unicolor</name>
    <dbReference type="NCBI Taxonomy" id="1415580"/>
    <lineage>
        <taxon>Eukaryota</taxon>
        <taxon>Metazoa</taxon>
        <taxon>Chordata</taxon>
        <taxon>Craniata</taxon>
        <taxon>Vertebrata</taxon>
        <taxon>Euteleostomi</taxon>
        <taxon>Amphibia</taxon>
        <taxon>Gymnophiona</taxon>
        <taxon>Siphonopidae</taxon>
        <taxon>Microcaecilia</taxon>
    </lineage>
</organism>
<sequence>MDLMATAENAKAPWFFSRRKELLSEGLSASAQPWPHRVLLFVFPPWPLRSGSSVYPGSCRLRDSGGSRLAVSTMVCGSRAVASGLFTSSSLGGGSVGSGTHPDARRGSILAYGLAVEWARLLKKGYSVAVVHTLLSSRKRSASLAYVRVWHVCEAWCEEQEVQPLRASIGYLLEFLQGGLQKGLSLSCLLVQLPLGSVGGACLFFGGPLQGKSVALHPDVSHLFQGVKRLRPPIRPVVPSWDLNLVLSALVQAPFEPRLRLRILRLRWSFWWLSLRCCVFTSCRLCRKPCRPVYFLAFLPGG</sequence>
<evidence type="ECO:0000313" key="1">
    <source>
        <dbReference type="Proteomes" id="UP000515156"/>
    </source>
</evidence>
<keyword evidence="1" id="KW-1185">Reference proteome</keyword>
<dbReference type="InParanoid" id="A0A6P7X7L6"/>
<proteinExistence type="predicted"/>
<reference evidence="2" key="1">
    <citation type="submission" date="2025-08" db="UniProtKB">
        <authorList>
            <consortium name="RefSeq"/>
        </authorList>
    </citation>
    <scope>IDENTIFICATION</scope>
</reference>
<accession>A0A6P7X7L6</accession>
<dbReference type="AlphaFoldDB" id="A0A6P7X7L6"/>
<dbReference type="RefSeq" id="XP_030051557.1">
    <property type="nucleotide sequence ID" value="XM_030195697.1"/>
</dbReference>
<gene>
    <name evidence="2" type="primary">LOC115465299</name>
</gene>
<name>A0A6P7X7L6_9AMPH</name>
<dbReference type="KEGG" id="muo:115465299"/>
<dbReference type="GeneID" id="115465299"/>
<dbReference type="PANTHER" id="PTHR33066">
    <property type="entry name" value="INTEGRASE_SAM-LIKE_N DOMAIN-CONTAINING PROTEIN"/>
    <property type="match status" value="1"/>
</dbReference>
<dbReference type="PANTHER" id="PTHR33066:SF2">
    <property type="entry name" value="FILAGGRIN-2-LIKE"/>
    <property type="match status" value="1"/>
</dbReference>
<protein>
    <submittedName>
        <fullName evidence="2">Uncharacterized protein LOC115465299</fullName>
    </submittedName>
</protein>
<dbReference type="Proteomes" id="UP000515156">
    <property type="component" value="Chromosome 3"/>
</dbReference>
<evidence type="ECO:0000313" key="2">
    <source>
        <dbReference type="RefSeq" id="XP_030051557.1"/>
    </source>
</evidence>
<dbReference type="OrthoDB" id="8442311at2759"/>